<evidence type="ECO:0008006" key="3">
    <source>
        <dbReference type="Google" id="ProtNLM"/>
    </source>
</evidence>
<sequence length="381" mass="41916">MLYCSIAAPRPDSSYSYCFFVMILVSSIHEAINLTPSSSTSAAALSSSIVARAPLISDVDTRWQPSTSSNNEHAWLLNNNEATPIIESTIQSPSSSIYISASNTEWTQQLLQIRNQSTTSSDRVKRVIDSSTILLEKSGIVSLDVVRGAGSTYVLPECCTYAPAYKLKQLLKRDTQVKIVNLTAGTKGDNTASSARPRVWIIRSQDDLNINREVLRTGFGFVRKGGASKIDSSISFDYEGMMKEVTNLEQTARSEGIGIFKVCDGTNNDKGGDDDAVTTSNFIAEFEPMEYSTEIVYGDDGGKSVLVSNSDKQASSIPPSNPGDVRGCSDFEFYEDALRYYERYFPYYGDVAKLDRDGDGVPCPGLEHTSNQDKYRMKRPK</sequence>
<dbReference type="EMBL" id="JATAAI010000014">
    <property type="protein sequence ID" value="KAK1741208.1"/>
    <property type="molecule type" value="Genomic_DNA"/>
</dbReference>
<accession>A0AAD9DCY8</accession>
<dbReference type="Proteomes" id="UP001224775">
    <property type="component" value="Unassembled WGS sequence"/>
</dbReference>
<evidence type="ECO:0000313" key="2">
    <source>
        <dbReference type="Proteomes" id="UP001224775"/>
    </source>
</evidence>
<reference evidence="1" key="1">
    <citation type="submission" date="2023-06" db="EMBL/GenBank/DDBJ databases">
        <title>Survivors Of The Sea: Transcriptome response of Skeletonema marinoi to long-term dormancy.</title>
        <authorList>
            <person name="Pinder M.I.M."/>
            <person name="Kourtchenko O."/>
            <person name="Robertson E.K."/>
            <person name="Larsson T."/>
            <person name="Maumus F."/>
            <person name="Osuna-Cruz C.M."/>
            <person name="Vancaester E."/>
            <person name="Stenow R."/>
            <person name="Vandepoele K."/>
            <person name="Ploug H."/>
            <person name="Bruchert V."/>
            <person name="Godhe A."/>
            <person name="Topel M."/>
        </authorList>
    </citation>
    <scope>NUCLEOTIDE SEQUENCE</scope>
    <source>
        <strain evidence="1">R05AC</strain>
    </source>
</reference>
<dbReference type="AlphaFoldDB" id="A0AAD9DCY8"/>
<keyword evidence="2" id="KW-1185">Reference proteome</keyword>
<organism evidence="1 2">
    <name type="scientific">Skeletonema marinoi</name>
    <dbReference type="NCBI Taxonomy" id="267567"/>
    <lineage>
        <taxon>Eukaryota</taxon>
        <taxon>Sar</taxon>
        <taxon>Stramenopiles</taxon>
        <taxon>Ochrophyta</taxon>
        <taxon>Bacillariophyta</taxon>
        <taxon>Coscinodiscophyceae</taxon>
        <taxon>Thalassiosirophycidae</taxon>
        <taxon>Thalassiosirales</taxon>
        <taxon>Skeletonemataceae</taxon>
        <taxon>Skeletonema</taxon>
        <taxon>Skeletonema marinoi-dohrnii complex</taxon>
    </lineage>
</organism>
<dbReference type="InterPro" id="IPR035437">
    <property type="entry name" value="SNase_OB-fold_sf"/>
</dbReference>
<gene>
    <name evidence="1" type="ORF">QTG54_008460</name>
</gene>
<protein>
    <recommendedName>
        <fullName evidence="3">Excalibur calcium-binding domain-containing protein</fullName>
    </recommendedName>
</protein>
<dbReference type="Gene3D" id="2.40.50.90">
    <property type="match status" value="1"/>
</dbReference>
<dbReference type="SUPFAM" id="SSF50199">
    <property type="entry name" value="Staphylococcal nuclease"/>
    <property type="match status" value="1"/>
</dbReference>
<proteinExistence type="predicted"/>
<comment type="caution">
    <text evidence="1">The sequence shown here is derived from an EMBL/GenBank/DDBJ whole genome shotgun (WGS) entry which is preliminary data.</text>
</comment>
<evidence type="ECO:0000313" key="1">
    <source>
        <dbReference type="EMBL" id="KAK1741208.1"/>
    </source>
</evidence>
<name>A0AAD9DCY8_9STRA</name>